<dbReference type="InterPro" id="IPR052891">
    <property type="entry name" value="DNA-3mA_glycosylase"/>
</dbReference>
<protein>
    <submittedName>
        <fullName evidence="2">DNA-3-methyladenine glycosylase I</fullName>
    </submittedName>
</protein>
<keyword evidence="1" id="KW-0862">Zinc</keyword>
<accession>A0A1G6K3A7</accession>
<dbReference type="InterPro" id="IPR005019">
    <property type="entry name" value="Adenine_glyco"/>
</dbReference>
<keyword evidence="3" id="KW-1185">Reference proteome</keyword>
<dbReference type="GO" id="GO:0008725">
    <property type="term" value="F:DNA-3-methyladenine glycosylase activity"/>
    <property type="evidence" value="ECO:0007669"/>
    <property type="project" value="InterPro"/>
</dbReference>
<dbReference type="PANTHER" id="PTHR30037">
    <property type="entry name" value="DNA-3-METHYLADENINE GLYCOSYLASE 1"/>
    <property type="match status" value="1"/>
</dbReference>
<feature type="binding site" evidence="1">
    <location>
        <position position="17"/>
    </location>
    <ligand>
        <name>Zn(2+)</name>
        <dbReference type="ChEBI" id="CHEBI:29105"/>
    </ligand>
</feature>
<dbReference type="GO" id="GO:0006284">
    <property type="term" value="P:base-excision repair"/>
    <property type="evidence" value="ECO:0007669"/>
    <property type="project" value="InterPro"/>
</dbReference>
<dbReference type="SUPFAM" id="SSF48150">
    <property type="entry name" value="DNA-glycosylase"/>
    <property type="match status" value="1"/>
</dbReference>
<reference evidence="3" key="1">
    <citation type="submission" date="2016-10" db="EMBL/GenBank/DDBJ databases">
        <authorList>
            <person name="Varghese N."/>
            <person name="Submissions S."/>
        </authorList>
    </citation>
    <scope>NUCLEOTIDE SEQUENCE [LARGE SCALE GENOMIC DNA]</scope>
    <source>
        <strain evidence="3">DSM 11005</strain>
    </source>
</reference>
<proteinExistence type="predicted"/>
<gene>
    <name evidence="2" type="ORF">SAMN04487864_10434</name>
</gene>
<evidence type="ECO:0000313" key="2">
    <source>
        <dbReference type="EMBL" id="SDC25351.1"/>
    </source>
</evidence>
<dbReference type="Gene3D" id="1.10.340.30">
    <property type="entry name" value="Hypothetical protein, domain 2"/>
    <property type="match status" value="1"/>
</dbReference>
<dbReference type="PANTHER" id="PTHR30037:SF4">
    <property type="entry name" value="DNA-3-METHYLADENINE GLYCOSYLASE I"/>
    <property type="match status" value="1"/>
</dbReference>
<organism evidence="2 3">
    <name type="scientific">Succiniclasticum ruminis</name>
    <dbReference type="NCBI Taxonomy" id="40841"/>
    <lineage>
        <taxon>Bacteria</taxon>
        <taxon>Bacillati</taxon>
        <taxon>Bacillota</taxon>
        <taxon>Negativicutes</taxon>
        <taxon>Acidaminococcales</taxon>
        <taxon>Acidaminococcaceae</taxon>
        <taxon>Succiniclasticum</taxon>
    </lineage>
</organism>
<evidence type="ECO:0000313" key="3">
    <source>
        <dbReference type="Proteomes" id="UP000198943"/>
    </source>
</evidence>
<sequence length="201" mass="23535">MGYCTWADINEANRIYHDTEWGIPVHDDRHMFEHLSLECLQCGLSWDLMLKKRKIFRQCFDNFEYDRIAAYADADVERILNTEGMIRSRRKVEAVINNARCYQKVREEYGSFCGYIWAYSDGKTILYQGHDAGTIPVSNGLSDRISKDLKKRGFKFVGAVTIYSHLQACGIINDHDRDCPCYRKINESHPTVRKRRDHEVK</sequence>
<feature type="binding site" evidence="1">
    <location>
        <position position="175"/>
    </location>
    <ligand>
        <name>Zn(2+)</name>
        <dbReference type="ChEBI" id="CHEBI:29105"/>
    </ligand>
</feature>
<dbReference type="GO" id="GO:0046872">
    <property type="term" value="F:metal ion binding"/>
    <property type="evidence" value="ECO:0007669"/>
    <property type="project" value="UniProtKB-KW"/>
</dbReference>
<dbReference type="Pfam" id="PF03352">
    <property type="entry name" value="Adenine_glyco"/>
    <property type="match status" value="1"/>
</dbReference>
<dbReference type="EMBL" id="FMYW01000004">
    <property type="protein sequence ID" value="SDC25351.1"/>
    <property type="molecule type" value="Genomic_DNA"/>
</dbReference>
<dbReference type="RefSeq" id="WP_093729737.1">
    <property type="nucleotide sequence ID" value="NZ_FMYW01000004.1"/>
</dbReference>
<dbReference type="OrthoDB" id="9807664at2"/>
<keyword evidence="1" id="KW-0479">Metal-binding</keyword>
<dbReference type="AlphaFoldDB" id="A0A1G6K3A7"/>
<name>A0A1G6K3A7_9FIRM</name>
<evidence type="ECO:0000256" key="1">
    <source>
        <dbReference type="PIRSR" id="PIRSR605019-1"/>
    </source>
</evidence>
<feature type="binding site" evidence="1">
    <location>
        <position position="179"/>
    </location>
    <ligand>
        <name>Zn(2+)</name>
        <dbReference type="ChEBI" id="CHEBI:29105"/>
    </ligand>
</feature>
<dbReference type="Proteomes" id="UP000198943">
    <property type="component" value="Unassembled WGS sequence"/>
</dbReference>
<feature type="binding site" evidence="1">
    <location>
        <position position="4"/>
    </location>
    <ligand>
        <name>Zn(2+)</name>
        <dbReference type="ChEBI" id="CHEBI:29105"/>
    </ligand>
</feature>
<dbReference type="InterPro" id="IPR011257">
    <property type="entry name" value="DNA_glycosylase"/>
</dbReference>